<keyword evidence="2 5" id="KW-0489">Methyltransferase</keyword>
<comment type="similarity">
    <text evidence="1">Belongs to the methyltransferase superfamily.</text>
</comment>
<name>A0ABY2PRG4_9ENTR</name>
<accession>A0ABY2PRG4</accession>
<feature type="domain" description="Methyltransferase type 11" evidence="4">
    <location>
        <begin position="51"/>
        <end position="144"/>
    </location>
</feature>
<dbReference type="Pfam" id="PF08241">
    <property type="entry name" value="Methyltransf_11"/>
    <property type="match status" value="1"/>
</dbReference>
<gene>
    <name evidence="5" type="ORF">DJ535_21270</name>
</gene>
<dbReference type="RefSeq" id="WP_048221506.1">
    <property type="nucleotide sequence ID" value="NZ_QFVP01000017.1"/>
</dbReference>
<dbReference type="GO" id="GO:0008168">
    <property type="term" value="F:methyltransferase activity"/>
    <property type="evidence" value="ECO:0007669"/>
    <property type="project" value="UniProtKB-KW"/>
</dbReference>
<organism evidence="5 6">
    <name type="scientific">Citrobacter murliniae</name>
    <dbReference type="NCBI Taxonomy" id="67829"/>
    <lineage>
        <taxon>Bacteria</taxon>
        <taxon>Pseudomonadati</taxon>
        <taxon>Pseudomonadota</taxon>
        <taxon>Gammaproteobacteria</taxon>
        <taxon>Enterobacterales</taxon>
        <taxon>Enterobacteriaceae</taxon>
        <taxon>Citrobacter</taxon>
        <taxon>Citrobacter freundii complex</taxon>
    </lineage>
</organism>
<dbReference type="Gene3D" id="3.40.50.150">
    <property type="entry name" value="Vaccinia Virus protein VP39"/>
    <property type="match status" value="1"/>
</dbReference>
<evidence type="ECO:0000256" key="1">
    <source>
        <dbReference type="ARBA" id="ARBA00008361"/>
    </source>
</evidence>
<keyword evidence="6" id="KW-1185">Reference proteome</keyword>
<dbReference type="InterPro" id="IPR029063">
    <property type="entry name" value="SAM-dependent_MTases_sf"/>
</dbReference>
<proteinExistence type="inferred from homology"/>
<dbReference type="CDD" id="cd02440">
    <property type="entry name" value="AdoMet_MTases"/>
    <property type="match status" value="1"/>
</dbReference>
<evidence type="ECO:0000313" key="6">
    <source>
        <dbReference type="Proteomes" id="UP000306790"/>
    </source>
</evidence>
<dbReference type="Proteomes" id="UP000306790">
    <property type="component" value="Unassembled WGS sequence"/>
</dbReference>
<sequence length="270" mass="31051">MMQVHIPLNEGRALFGRDTNAYQQGRPDYPLHIFALLKEHCGPEICRRAFEIGPGTGQATEHLLDMGYQVSAIEPDHNLAIKLKERLCRYSQDSFSIINSTFEDVLLQPGCFDLGIAATSFHWIEPVSGLERIFQLLRPGGWFAMWWTVFGDPHNEDAFMQRTDRLFAPLSASPSHKAGHRHPYPLQKRERLDDLAKAGFTEIISDEFRWESEMDARQTRQLISTFSPVARLSEMERTQFLNEIERVVKKDFGGKVKRNFVTAIYLARKP</sequence>
<evidence type="ECO:0000256" key="2">
    <source>
        <dbReference type="ARBA" id="ARBA00022603"/>
    </source>
</evidence>
<reference evidence="5 6" key="1">
    <citation type="submission" date="2018-05" db="EMBL/GenBank/DDBJ databases">
        <title>Isolation and genomic analyses of lactose-positive bacteria from faecal samples of preterm neonates.</title>
        <authorList>
            <person name="Chen Y."/>
            <person name="Brook T.C."/>
            <person name="O'Neill I."/>
            <person name="Soe C.Z."/>
            <person name="Hall L.J."/>
            <person name="Hoyles L."/>
        </authorList>
    </citation>
    <scope>NUCLEOTIDE SEQUENCE [LARGE SCALE GENOMIC DNA]</scope>
    <source>
        <strain evidence="5 6">P080C CL</strain>
    </source>
</reference>
<evidence type="ECO:0000256" key="3">
    <source>
        <dbReference type="ARBA" id="ARBA00022679"/>
    </source>
</evidence>
<evidence type="ECO:0000259" key="4">
    <source>
        <dbReference type="Pfam" id="PF08241"/>
    </source>
</evidence>
<dbReference type="PANTHER" id="PTHR44942">
    <property type="entry name" value="METHYLTRANSF_11 DOMAIN-CONTAINING PROTEIN"/>
    <property type="match status" value="1"/>
</dbReference>
<keyword evidence="3" id="KW-0808">Transferase</keyword>
<dbReference type="InterPro" id="IPR013216">
    <property type="entry name" value="Methyltransf_11"/>
</dbReference>
<dbReference type="GO" id="GO:0032259">
    <property type="term" value="P:methylation"/>
    <property type="evidence" value="ECO:0007669"/>
    <property type="project" value="UniProtKB-KW"/>
</dbReference>
<dbReference type="EMBL" id="QFVP01000017">
    <property type="protein sequence ID" value="THE34438.1"/>
    <property type="molecule type" value="Genomic_DNA"/>
</dbReference>
<dbReference type="PANTHER" id="PTHR44942:SF4">
    <property type="entry name" value="METHYLTRANSFERASE TYPE 11 DOMAIN-CONTAINING PROTEIN"/>
    <property type="match status" value="1"/>
</dbReference>
<dbReference type="InterPro" id="IPR051052">
    <property type="entry name" value="Diverse_substrate_MTase"/>
</dbReference>
<comment type="caution">
    <text evidence="5">The sequence shown here is derived from an EMBL/GenBank/DDBJ whole genome shotgun (WGS) entry which is preliminary data.</text>
</comment>
<protein>
    <submittedName>
        <fullName evidence="5">Class I SAM-dependent methyltransferase</fullName>
    </submittedName>
</protein>
<evidence type="ECO:0000313" key="5">
    <source>
        <dbReference type="EMBL" id="THE34438.1"/>
    </source>
</evidence>
<dbReference type="SUPFAM" id="SSF53335">
    <property type="entry name" value="S-adenosyl-L-methionine-dependent methyltransferases"/>
    <property type="match status" value="1"/>
</dbReference>